<evidence type="ECO:0000256" key="1">
    <source>
        <dbReference type="SAM" id="MobiDB-lite"/>
    </source>
</evidence>
<dbReference type="Proteomes" id="UP000054877">
    <property type="component" value="Unassembled WGS sequence"/>
</dbReference>
<keyword evidence="3" id="KW-1185">Reference proteome</keyword>
<dbReference type="AlphaFoldDB" id="A0A0W0YZF4"/>
<reference evidence="2 3" key="1">
    <citation type="submission" date="2015-11" db="EMBL/GenBank/DDBJ databases">
        <title>Genomic analysis of 38 Legionella species identifies large and diverse effector repertoires.</title>
        <authorList>
            <person name="Burstein D."/>
            <person name="Amaro F."/>
            <person name="Zusman T."/>
            <person name="Lifshitz Z."/>
            <person name="Cohen O."/>
            <person name="Gilbert J.A."/>
            <person name="Pupko T."/>
            <person name="Shuman H.A."/>
            <person name="Segal G."/>
        </authorList>
    </citation>
    <scope>NUCLEOTIDE SEQUENCE [LARGE SCALE GENOMIC DNA]</scope>
    <source>
        <strain evidence="2 3">Mt.St.Helens-9</strain>
    </source>
</reference>
<proteinExistence type="predicted"/>
<evidence type="ECO:0000313" key="2">
    <source>
        <dbReference type="EMBL" id="KTD62268.1"/>
    </source>
</evidence>
<accession>A0A0W0YZF4</accession>
<dbReference type="OrthoDB" id="5652426at2"/>
<gene>
    <name evidence="2" type="ORF">Lspi_2118</name>
</gene>
<dbReference type="PATRIC" id="fig|452.5.peg.2329"/>
<organism evidence="2 3">
    <name type="scientific">Legionella spiritensis</name>
    <dbReference type="NCBI Taxonomy" id="452"/>
    <lineage>
        <taxon>Bacteria</taxon>
        <taxon>Pseudomonadati</taxon>
        <taxon>Pseudomonadota</taxon>
        <taxon>Gammaproteobacteria</taxon>
        <taxon>Legionellales</taxon>
        <taxon>Legionellaceae</taxon>
        <taxon>Legionella</taxon>
    </lineage>
</organism>
<dbReference type="STRING" id="452.Lspi_2118"/>
<protein>
    <submittedName>
        <fullName evidence="2">Coiled-coil protein</fullName>
    </submittedName>
</protein>
<evidence type="ECO:0000313" key="3">
    <source>
        <dbReference type="Proteomes" id="UP000054877"/>
    </source>
</evidence>
<name>A0A0W0YZF4_LEGSP</name>
<sequence>MAKSKWEVLQGQIDEAKKPLEIRTDTYREKVKELRLALEKFFINEANPKTLTETAKPDEVVFDFNLVKKAMKNCLVEEDQLIKTAVDLQEEKQLAKPSVIDALDYHIQNSGLPVIQTATGYQFTPEKPYTANAQAFMQQFALAINVYRAYLSIYEKYFTFFSYTWLDTNAHQEYLEQARELAMQAESATSETDWYTLLQNSIWLRNNITALFDHSYIRQGLDDFEKDMLFQVSELAILYEGAAKSLSACYSHQVNSGYSSLFFDSPWQALLKGVAQSLFDNRYSASWYYGTLEIDKRVMANITQEITTFYLAAMKHCLEYRVALLQEALETVNRANTAIYVKAAQLDVSLQAPRTPSTRSSAMSSVYDLWPSYFNKPMGSRPDVSAYQSAEEDTYLSERPSF</sequence>
<dbReference type="EMBL" id="LNYX01000030">
    <property type="protein sequence ID" value="KTD62268.1"/>
    <property type="molecule type" value="Genomic_DNA"/>
</dbReference>
<dbReference type="RefSeq" id="WP_058484025.1">
    <property type="nucleotide sequence ID" value="NZ_CAAAII010000004.1"/>
</dbReference>
<comment type="caution">
    <text evidence="2">The sequence shown here is derived from an EMBL/GenBank/DDBJ whole genome shotgun (WGS) entry which is preliminary data.</text>
</comment>
<feature type="region of interest" description="Disordered" evidence="1">
    <location>
        <begin position="379"/>
        <end position="402"/>
    </location>
</feature>